<gene>
    <name evidence="2" type="ORF">NRB56_64050</name>
</gene>
<protein>
    <recommendedName>
        <fullName evidence="1">SnoaL-like domain-containing protein</fullName>
    </recommendedName>
</protein>
<name>A0A7K0DYN5_9NOCA</name>
<evidence type="ECO:0000313" key="2">
    <source>
        <dbReference type="EMBL" id="MQY30801.1"/>
    </source>
</evidence>
<dbReference type="Pfam" id="PF13577">
    <property type="entry name" value="SnoaL_4"/>
    <property type="match status" value="1"/>
</dbReference>
<sequence>MTTSIDRLADRLAIVDTVVAYATAVDARDWESFAGLFTADAVWEYRAGGERRIGPEDIVARVRGVEKFDATQHYVTNHVIRMDGDEATHTCYYEARHLRGGRQFVAGGRYEDRLRRTGAGPSHGENEPRRSTSGWLIAERVLVNVWSEGDPSILSEADSSPARE</sequence>
<organism evidence="2 3">
    <name type="scientific">Nocardia aurantia</name>
    <dbReference type="NCBI Taxonomy" id="2585199"/>
    <lineage>
        <taxon>Bacteria</taxon>
        <taxon>Bacillati</taxon>
        <taxon>Actinomycetota</taxon>
        <taxon>Actinomycetes</taxon>
        <taxon>Mycobacteriales</taxon>
        <taxon>Nocardiaceae</taxon>
        <taxon>Nocardia</taxon>
    </lineage>
</organism>
<dbReference type="OrthoDB" id="4555743at2"/>
<accession>A0A7K0DYN5</accession>
<dbReference type="EMBL" id="WEGI01000015">
    <property type="protein sequence ID" value="MQY30801.1"/>
    <property type="molecule type" value="Genomic_DNA"/>
</dbReference>
<evidence type="ECO:0000259" key="1">
    <source>
        <dbReference type="Pfam" id="PF13577"/>
    </source>
</evidence>
<dbReference type="InterPro" id="IPR032710">
    <property type="entry name" value="NTF2-like_dom_sf"/>
</dbReference>
<proteinExistence type="predicted"/>
<evidence type="ECO:0000313" key="3">
    <source>
        <dbReference type="Proteomes" id="UP000431401"/>
    </source>
</evidence>
<dbReference type="RefSeq" id="WP_153348066.1">
    <property type="nucleotide sequence ID" value="NZ_WEGI01000015.1"/>
</dbReference>
<dbReference type="Gene3D" id="3.10.450.50">
    <property type="match status" value="1"/>
</dbReference>
<dbReference type="SUPFAM" id="SSF54427">
    <property type="entry name" value="NTF2-like"/>
    <property type="match status" value="1"/>
</dbReference>
<dbReference type="AlphaFoldDB" id="A0A7K0DYN5"/>
<reference evidence="2 3" key="1">
    <citation type="submission" date="2019-10" db="EMBL/GenBank/DDBJ databases">
        <title>Nocardia macrotermitis sp. nov. and Nocardia aurantia sp. nov., isolated from the gut of fungus growing-termite Macrotermes natalensis.</title>
        <authorList>
            <person name="Benndorf R."/>
            <person name="Schwitalla J."/>
            <person name="Martin K."/>
            <person name="De Beer W."/>
            <person name="Kaster A.-K."/>
            <person name="Vollmers J."/>
            <person name="Poulsen M."/>
            <person name="Beemelmanns C."/>
        </authorList>
    </citation>
    <scope>NUCLEOTIDE SEQUENCE [LARGE SCALE GENOMIC DNA]</scope>
    <source>
        <strain evidence="2 3">RB56</strain>
    </source>
</reference>
<keyword evidence="3" id="KW-1185">Reference proteome</keyword>
<feature type="domain" description="SnoaL-like" evidence="1">
    <location>
        <begin position="7"/>
        <end position="140"/>
    </location>
</feature>
<dbReference type="Proteomes" id="UP000431401">
    <property type="component" value="Unassembled WGS sequence"/>
</dbReference>
<dbReference type="CDD" id="cd00531">
    <property type="entry name" value="NTF2_like"/>
    <property type="match status" value="1"/>
</dbReference>
<comment type="caution">
    <text evidence="2">The sequence shown here is derived from an EMBL/GenBank/DDBJ whole genome shotgun (WGS) entry which is preliminary data.</text>
</comment>
<dbReference type="InterPro" id="IPR037401">
    <property type="entry name" value="SnoaL-like"/>
</dbReference>